<keyword evidence="3" id="KW-1185">Reference proteome</keyword>
<dbReference type="Proteomes" id="UP000593573">
    <property type="component" value="Unassembled WGS sequence"/>
</dbReference>
<protein>
    <submittedName>
        <fullName evidence="2">Uncharacterized protein</fullName>
    </submittedName>
</protein>
<accession>A0A7J8WBD8</accession>
<proteinExistence type="predicted"/>
<evidence type="ECO:0000313" key="3">
    <source>
        <dbReference type="Proteomes" id="UP000593573"/>
    </source>
</evidence>
<gene>
    <name evidence="2" type="ORF">Goklo_024595</name>
</gene>
<name>A0A7J8WBD8_9ROSI</name>
<comment type="caution">
    <text evidence="2">The sequence shown here is derived from an EMBL/GenBank/DDBJ whole genome shotgun (WGS) entry which is preliminary data.</text>
</comment>
<dbReference type="AlphaFoldDB" id="A0A7J8WBD8"/>
<evidence type="ECO:0000256" key="1">
    <source>
        <dbReference type="SAM" id="MobiDB-lite"/>
    </source>
</evidence>
<sequence>MPKRRNPLNRNRYSKISYHNPKNNTMA</sequence>
<evidence type="ECO:0000313" key="2">
    <source>
        <dbReference type="EMBL" id="MBA0671944.1"/>
    </source>
</evidence>
<feature type="region of interest" description="Disordered" evidence="1">
    <location>
        <begin position="1"/>
        <end position="27"/>
    </location>
</feature>
<organism evidence="2 3">
    <name type="scientific">Gossypium klotzschianum</name>
    <dbReference type="NCBI Taxonomy" id="34286"/>
    <lineage>
        <taxon>Eukaryota</taxon>
        <taxon>Viridiplantae</taxon>
        <taxon>Streptophyta</taxon>
        <taxon>Embryophyta</taxon>
        <taxon>Tracheophyta</taxon>
        <taxon>Spermatophyta</taxon>
        <taxon>Magnoliopsida</taxon>
        <taxon>eudicotyledons</taxon>
        <taxon>Gunneridae</taxon>
        <taxon>Pentapetalae</taxon>
        <taxon>rosids</taxon>
        <taxon>malvids</taxon>
        <taxon>Malvales</taxon>
        <taxon>Malvaceae</taxon>
        <taxon>Malvoideae</taxon>
        <taxon>Gossypium</taxon>
    </lineage>
</organism>
<reference evidence="2 3" key="1">
    <citation type="journal article" date="2019" name="Genome Biol. Evol.">
        <title>Insights into the evolution of the New World diploid cottons (Gossypium, subgenus Houzingenia) based on genome sequencing.</title>
        <authorList>
            <person name="Grover C.E."/>
            <person name="Arick M.A. 2nd"/>
            <person name="Thrash A."/>
            <person name="Conover J.L."/>
            <person name="Sanders W.S."/>
            <person name="Peterson D.G."/>
            <person name="Frelichowski J.E."/>
            <person name="Scheffler J.A."/>
            <person name="Scheffler B.E."/>
            <person name="Wendel J.F."/>
        </authorList>
    </citation>
    <scope>NUCLEOTIDE SEQUENCE [LARGE SCALE GENOMIC DNA]</scope>
    <source>
        <strain evidence="2">57</strain>
        <tissue evidence="2">Leaf</tissue>
    </source>
</reference>
<dbReference type="EMBL" id="JABFAB010242805">
    <property type="protein sequence ID" value="MBA0671944.1"/>
    <property type="molecule type" value="Genomic_DNA"/>
</dbReference>